<protein>
    <recommendedName>
        <fullName evidence="5">Serine-rich protein</fullName>
    </recommendedName>
</protein>
<feature type="compositionally biased region" description="Pro residues" evidence="1">
    <location>
        <begin position="37"/>
        <end position="51"/>
    </location>
</feature>
<feature type="compositionally biased region" description="Low complexity" evidence="1">
    <location>
        <begin position="120"/>
        <end position="132"/>
    </location>
</feature>
<dbReference type="Proteomes" id="UP001565368">
    <property type="component" value="Unassembled WGS sequence"/>
</dbReference>
<feature type="transmembrane region" description="Helical" evidence="2">
    <location>
        <begin position="514"/>
        <end position="535"/>
    </location>
</feature>
<reference evidence="3 4" key="1">
    <citation type="submission" date="2023-08" db="EMBL/GenBank/DDBJ databases">
        <title>Annotated Genome Sequence of Vanrija albida AlHP1.</title>
        <authorList>
            <person name="Herzog R."/>
        </authorList>
    </citation>
    <scope>NUCLEOTIDE SEQUENCE [LARGE SCALE GENOMIC DNA]</scope>
    <source>
        <strain evidence="3 4">AlHP1</strain>
    </source>
</reference>
<keyword evidence="4" id="KW-1185">Reference proteome</keyword>
<dbReference type="EMBL" id="JBBXJM010000004">
    <property type="protein sequence ID" value="KAL1409136.1"/>
    <property type="molecule type" value="Genomic_DNA"/>
</dbReference>
<comment type="caution">
    <text evidence="3">The sequence shown here is derived from an EMBL/GenBank/DDBJ whole genome shotgun (WGS) entry which is preliminary data.</text>
</comment>
<feature type="region of interest" description="Disordered" evidence="1">
    <location>
        <begin position="364"/>
        <end position="385"/>
    </location>
</feature>
<gene>
    <name evidence="3" type="ORF">Q8F55_005963</name>
</gene>
<evidence type="ECO:0000256" key="2">
    <source>
        <dbReference type="SAM" id="Phobius"/>
    </source>
</evidence>
<accession>A0ABR3Q329</accession>
<name>A0ABR3Q329_9TREE</name>
<dbReference type="RefSeq" id="XP_069209080.1">
    <property type="nucleotide sequence ID" value="XM_069354438.1"/>
</dbReference>
<evidence type="ECO:0008006" key="5">
    <source>
        <dbReference type="Google" id="ProtNLM"/>
    </source>
</evidence>
<keyword evidence="2" id="KW-1133">Transmembrane helix</keyword>
<evidence type="ECO:0000256" key="1">
    <source>
        <dbReference type="SAM" id="MobiDB-lite"/>
    </source>
</evidence>
<keyword evidence="2" id="KW-0812">Transmembrane</keyword>
<feature type="compositionally biased region" description="Low complexity" evidence="1">
    <location>
        <begin position="1"/>
        <end position="36"/>
    </location>
</feature>
<sequence>MAPRTSPSASPTPSTQQRRSKVAALKAKATSPKAKPAAPPSPKPSPLPTRPPRSSLRASAIVPLSRASVVSLTPSERSLDSDDPFTFDTRVNSKRRSTTVAARARPAQKGSPRASALRHTTSNSSTSHSSISLDLNGSTLGLIHHAEPPSLSHGHSDSTDSGTSSESARPLTPPGPISDPRVLERDFSTPSLESDERGEFVKHARTDSGLPKHVRTDSDLQHRRTPSDLQHKRTDSGQRTPSGLHTRTDSDLTRPPARAYTADKVRRKPVPSGAPPPLADLAGDDALEHLELELELDATRRPNRPRVLSVGSMDALSMYSDVAHRMSVAPGEVVPGSAEAAGAPMYVLAVDPPLRTTTPQAQLEPVATRTRQRSETVSSGRPRAGTGVSARYELARNLPHPDTISMYSTVARGAGTPRESFETGATAVTRGVSGQEADEVKYAVARAEPYTLARTLWRWGWLFPPLWLFGSFLICIPLTVQDAPSDMEKAPGLGDMVAIVRQTELKYARRCRNAFAGFMVLVVAAVVAAVLALTLKH</sequence>
<feature type="region of interest" description="Disordered" evidence="1">
    <location>
        <begin position="1"/>
        <end position="282"/>
    </location>
</feature>
<feature type="compositionally biased region" description="Basic and acidic residues" evidence="1">
    <location>
        <begin position="214"/>
        <end position="236"/>
    </location>
</feature>
<organism evidence="3 4">
    <name type="scientific">Vanrija albida</name>
    <dbReference type="NCBI Taxonomy" id="181172"/>
    <lineage>
        <taxon>Eukaryota</taxon>
        <taxon>Fungi</taxon>
        <taxon>Dikarya</taxon>
        <taxon>Basidiomycota</taxon>
        <taxon>Agaricomycotina</taxon>
        <taxon>Tremellomycetes</taxon>
        <taxon>Trichosporonales</taxon>
        <taxon>Trichosporonaceae</taxon>
        <taxon>Vanrija</taxon>
    </lineage>
</organism>
<feature type="compositionally biased region" description="Basic and acidic residues" evidence="1">
    <location>
        <begin position="194"/>
        <end position="206"/>
    </location>
</feature>
<keyword evidence="2" id="KW-0472">Membrane</keyword>
<evidence type="ECO:0000313" key="4">
    <source>
        <dbReference type="Proteomes" id="UP001565368"/>
    </source>
</evidence>
<proteinExistence type="predicted"/>
<feature type="transmembrane region" description="Helical" evidence="2">
    <location>
        <begin position="459"/>
        <end position="480"/>
    </location>
</feature>
<dbReference type="GeneID" id="95987006"/>
<evidence type="ECO:0000313" key="3">
    <source>
        <dbReference type="EMBL" id="KAL1409136.1"/>
    </source>
</evidence>